<feature type="transmembrane region" description="Helical" evidence="6">
    <location>
        <begin position="328"/>
        <end position="353"/>
    </location>
</feature>
<accession>A0A8J4PRG8</accession>
<feature type="region of interest" description="Disordered" evidence="5">
    <location>
        <begin position="1"/>
        <end position="24"/>
    </location>
</feature>
<feature type="transmembrane region" description="Helical" evidence="6">
    <location>
        <begin position="419"/>
        <end position="440"/>
    </location>
</feature>
<dbReference type="EMBL" id="AJWJ01000237">
    <property type="protein sequence ID" value="KAF2072948.1"/>
    <property type="molecule type" value="Genomic_DNA"/>
</dbReference>
<evidence type="ECO:0000256" key="5">
    <source>
        <dbReference type="SAM" id="MobiDB-lite"/>
    </source>
</evidence>
<sequence>MNRGDRNNSYPDLNNDDDNGDNENIEIINNVDDNDEIENDIDNSAIIVGNYDDNTNQITNNNQHNNEDLSLINNDNNDINKSKPFQLRRHIIGTICILAVVFLWVFSGVMTQIIFTEEDYNKPFFLTYFATSIFTFYLLGFGIKWRTWLSIPFSRKQQKQQTSQIESYQSLNNSDNVNIESNQEQHSRTKVMDPVTGIVKNQYHFTIKEILKISLCLCPIWFCANYTYNLSLSRTSVSTNTILSTLSGLFSLFLSVAFKVDKFSIEKLLAALITLSGIIMVSYSSLDKSNNGNDTVLGDGLAVVGAFFYGLYGVLIKKLVISEEYLPMPMLLGFLGLFNFLFLWPLFIVFNLVSFEVFQLPSWRVFLFLVFNGLFGSFLSDLLDSYSVVMTSPMINSIGLSLSIPLAMISDFVRSHRSFGPLYIVGSIFVVFGFILANMASSVLEDRLKAIEQNLLKRFKKTLKI</sequence>
<dbReference type="InterPro" id="IPR037185">
    <property type="entry name" value="EmrE-like"/>
</dbReference>
<name>A0A8J4PRG8_9MYCE</name>
<evidence type="ECO:0000256" key="2">
    <source>
        <dbReference type="ARBA" id="ARBA00022692"/>
    </source>
</evidence>
<evidence type="ECO:0000256" key="3">
    <source>
        <dbReference type="ARBA" id="ARBA00022989"/>
    </source>
</evidence>
<protein>
    <recommendedName>
        <fullName evidence="7">EamA domain-containing protein</fullName>
    </recommendedName>
</protein>
<feature type="transmembrane region" description="Helical" evidence="6">
    <location>
        <begin position="91"/>
        <end position="114"/>
    </location>
</feature>
<dbReference type="AlphaFoldDB" id="A0A8J4PRG8"/>
<dbReference type="GO" id="GO:0016020">
    <property type="term" value="C:membrane"/>
    <property type="evidence" value="ECO:0007669"/>
    <property type="project" value="UniProtKB-SubCell"/>
</dbReference>
<dbReference type="OrthoDB" id="1436450at2759"/>
<feature type="compositionally biased region" description="Acidic residues" evidence="5">
    <location>
        <begin position="14"/>
        <end position="24"/>
    </location>
</feature>
<evidence type="ECO:0000313" key="9">
    <source>
        <dbReference type="Proteomes" id="UP000695562"/>
    </source>
</evidence>
<comment type="caution">
    <text evidence="8">The sequence shown here is derived from an EMBL/GenBank/DDBJ whole genome shotgun (WGS) entry which is preliminary data.</text>
</comment>
<keyword evidence="4 6" id="KW-0472">Membrane</keyword>
<feature type="transmembrane region" description="Helical" evidence="6">
    <location>
        <begin position="126"/>
        <end position="145"/>
    </location>
</feature>
<dbReference type="PANTHER" id="PTHR23051:SF0">
    <property type="entry name" value="SOLUTE CARRIER FAMILY 35 MEMBER F5"/>
    <property type="match status" value="1"/>
</dbReference>
<evidence type="ECO:0000256" key="4">
    <source>
        <dbReference type="ARBA" id="ARBA00023136"/>
    </source>
</evidence>
<proteinExistence type="predicted"/>
<evidence type="ECO:0000259" key="7">
    <source>
        <dbReference type="Pfam" id="PF00892"/>
    </source>
</evidence>
<feature type="transmembrane region" description="Helical" evidence="6">
    <location>
        <begin position="265"/>
        <end position="284"/>
    </location>
</feature>
<reference evidence="8" key="1">
    <citation type="submission" date="2020-01" db="EMBL/GenBank/DDBJ databases">
        <title>Development of genomics and gene disruption for Polysphondylium violaceum indicates a role for the polyketide synthase stlB in stalk morphogenesis.</title>
        <authorList>
            <person name="Narita B."/>
            <person name="Kawabe Y."/>
            <person name="Kin K."/>
            <person name="Saito T."/>
            <person name="Gibbs R."/>
            <person name="Kuspa A."/>
            <person name="Muzny D."/>
            <person name="Queller D."/>
            <person name="Richards S."/>
            <person name="Strassman J."/>
            <person name="Sucgang R."/>
            <person name="Worley K."/>
            <person name="Schaap P."/>
        </authorList>
    </citation>
    <scope>NUCLEOTIDE SEQUENCE</scope>
    <source>
        <strain evidence="8">QSvi11</strain>
    </source>
</reference>
<dbReference type="PANTHER" id="PTHR23051">
    <property type="entry name" value="SOLUTE CARRIER FAMILY 35, MEMBER F5"/>
    <property type="match status" value="1"/>
</dbReference>
<evidence type="ECO:0000313" key="8">
    <source>
        <dbReference type="EMBL" id="KAF2072948.1"/>
    </source>
</evidence>
<dbReference type="InterPro" id="IPR000620">
    <property type="entry name" value="EamA_dom"/>
</dbReference>
<comment type="subcellular location">
    <subcellularLocation>
        <location evidence="1">Membrane</location>
        <topology evidence="1">Multi-pass membrane protein</topology>
    </subcellularLocation>
</comment>
<dbReference type="SUPFAM" id="SSF103481">
    <property type="entry name" value="Multidrug resistance efflux transporter EmrE"/>
    <property type="match status" value="1"/>
</dbReference>
<feature type="transmembrane region" description="Helical" evidence="6">
    <location>
        <begin position="240"/>
        <end position="258"/>
    </location>
</feature>
<dbReference type="Proteomes" id="UP000695562">
    <property type="component" value="Unassembled WGS sequence"/>
</dbReference>
<keyword evidence="3 6" id="KW-1133">Transmembrane helix</keyword>
<evidence type="ECO:0000256" key="6">
    <source>
        <dbReference type="SAM" id="Phobius"/>
    </source>
</evidence>
<keyword evidence="9" id="KW-1185">Reference proteome</keyword>
<feature type="transmembrane region" description="Helical" evidence="6">
    <location>
        <begin position="296"/>
        <end position="316"/>
    </location>
</feature>
<organism evidence="8 9">
    <name type="scientific">Polysphondylium violaceum</name>
    <dbReference type="NCBI Taxonomy" id="133409"/>
    <lineage>
        <taxon>Eukaryota</taxon>
        <taxon>Amoebozoa</taxon>
        <taxon>Evosea</taxon>
        <taxon>Eumycetozoa</taxon>
        <taxon>Dictyostelia</taxon>
        <taxon>Dictyosteliales</taxon>
        <taxon>Dictyosteliaceae</taxon>
        <taxon>Polysphondylium</taxon>
    </lineage>
</organism>
<gene>
    <name evidence="8" type="ORF">CYY_005741</name>
</gene>
<keyword evidence="2 6" id="KW-0812">Transmembrane</keyword>
<dbReference type="Pfam" id="PF00892">
    <property type="entry name" value="EamA"/>
    <property type="match status" value="1"/>
</dbReference>
<feature type="domain" description="EamA" evidence="7">
    <location>
        <begin position="297"/>
        <end position="438"/>
    </location>
</feature>
<evidence type="ECO:0000256" key="1">
    <source>
        <dbReference type="ARBA" id="ARBA00004141"/>
    </source>
</evidence>
<feature type="transmembrane region" description="Helical" evidence="6">
    <location>
        <begin position="365"/>
        <end position="383"/>
    </location>
</feature>